<protein>
    <submittedName>
        <fullName evidence="1">Uncharacterized protein</fullName>
    </submittedName>
</protein>
<gene>
    <name evidence="1" type="ORF">EAS64_18650</name>
</gene>
<dbReference type="RefSeq" id="WP_145854295.1">
    <property type="nucleotide sequence ID" value="NZ_RPFW01000003.1"/>
</dbReference>
<evidence type="ECO:0000313" key="1">
    <source>
        <dbReference type="EMBL" id="TVZ04388.1"/>
    </source>
</evidence>
<organism evidence="1 2">
    <name type="scientific">Trebonia kvetii</name>
    <dbReference type="NCBI Taxonomy" id="2480626"/>
    <lineage>
        <taxon>Bacteria</taxon>
        <taxon>Bacillati</taxon>
        <taxon>Actinomycetota</taxon>
        <taxon>Actinomycetes</taxon>
        <taxon>Streptosporangiales</taxon>
        <taxon>Treboniaceae</taxon>
        <taxon>Trebonia</taxon>
    </lineage>
</organism>
<proteinExistence type="predicted"/>
<accession>A0A6P2BZL1</accession>
<sequence length="76" mass="7622">MLVGWGVAGCDADEVCDPYEACDADAVDVCDAAGVPDAGAEAWAEVLAVAVDVPLDPAEALLEAPWPVGDGVRVPA</sequence>
<dbReference type="Proteomes" id="UP000460272">
    <property type="component" value="Unassembled WGS sequence"/>
</dbReference>
<comment type="caution">
    <text evidence="1">The sequence shown here is derived from an EMBL/GenBank/DDBJ whole genome shotgun (WGS) entry which is preliminary data.</text>
</comment>
<name>A0A6P2BZL1_9ACTN</name>
<reference evidence="1 2" key="1">
    <citation type="submission" date="2018-11" db="EMBL/GenBank/DDBJ databases">
        <title>Trebonia kvetii gen.nov., sp.nov., a novel acidophilic actinobacterium, and proposal of the new actinobacterial family Treboniaceae fam. nov.</title>
        <authorList>
            <person name="Rapoport D."/>
            <person name="Sagova-Mareckova M."/>
            <person name="Sedlacek I."/>
            <person name="Provaznik J."/>
            <person name="Kralova S."/>
            <person name="Pavlinic D."/>
            <person name="Benes V."/>
            <person name="Kopecky J."/>
        </authorList>
    </citation>
    <scope>NUCLEOTIDE SEQUENCE [LARGE SCALE GENOMIC DNA]</scope>
    <source>
        <strain evidence="1 2">15Tr583</strain>
    </source>
</reference>
<dbReference type="EMBL" id="RPFW01000003">
    <property type="protein sequence ID" value="TVZ04388.1"/>
    <property type="molecule type" value="Genomic_DNA"/>
</dbReference>
<evidence type="ECO:0000313" key="2">
    <source>
        <dbReference type="Proteomes" id="UP000460272"/>
    </source>
</evidence>
<keyword evidence="2" id="KW-1185">Reference proteome</keyword>
<dbReference type="AlphaFoldDB" id="A0A6P2BZL1"/>